<organism evidence="1">
    <name type="scientific">Tanacetum cinerariifolium</name>
    <name type="common">Dalmatian daisy</name>
    <name type="synonym">Chrysanthemum cinerariifolium</name>
    <dbReference type="NCBI Taxonomy" id="118510"/>
    <lineage>
        <taxon>Eukaryota</taxon>
        <taxon>Viridiplantae</taxon>
        <taxon>Streptophyta</taxon>
        <taxon>Embryophyta</taxon>
        <taxon>Tracheophyta</taxon>
        <taxon>Spermatophyta</taxon>
        <taxon>Magnoliopsida</taxon>
        <taxon>eudicotyledons</taxon>
        <taxon>Gunneridae</taxon>
        <taxon>Pentapetalae</taxon>
        <taxon>asterids</taxon>
        <taxon>campanulids</taxon>
        <taxon>Asterales</taxon>
        <taxon>Asteraceae</taxon>
        <taxon>Asteroideae</taxon>
        <taxon>Anthemideae</taxon>
        <taxon>Anthemidinae</taxon>
        <taxon>Tanacetum</taxon>
    </lineage>
</organism>
<proteinExistence type="predicted"/>
<gene>
    <name evidence="1" type="ORF">Tci_592273</name>
</gene>
<name>A0A699J9I7_TANCI</name>
<sequence>VKYSLSKGPPHVTKTKAATYELKWIKDLVLELWSIVVVNYDQNAYFCTSHGVPNAKASTDMQVEDLELGVKSYQKKLNLTKPDTYISNLKNKTAYTSHSDPHGIIYMDSFKRKRLMHTDELYKVSDGTLNDVRTALHDITMRLRMDYLPMRRWSNLDKKRARVMLQDIDKQLYQIRLMRNLEKFVGERPYGEDLHCWNRPYDLSYAVLIF</sequence>
<comment type="caution">
    <text evidence="1">The sequence shown here is derived from an EMBL/GenBank/DDBJ whole genome shotgun (WGS) entry which is preliminary data.</text>
</comment>
<accession>A0A699J9I7</accession>
<reference evidence="1" key="1">
    <citation type="journal article" date="2019" name="Sci. Rep.">
        <title>Draft genome of Tanacetum cinerariifolium, the natural source of mosquito coil.</title>
        <authorList>
            <person name="Yamashiro T."/>
            <person name="Shiraishi A."/>
            <person name="Satake H."/>
            <person name="Nakayama K."/>
        </authorList>
    </citation>
    <scope>NUCLEOTIDE SEQUENCE</scope>
</reference>
<feature type="non-terminal residue" evidence="1">
    <location>
        <position position="1"/>
    </location>
</feature>
<protein>
    <submittedName>
        <fullName evidence="1">Uncharacterized protein</fullName>
    </submittedName>
</protein>
<dbReference type="AlphaFoldDB" id="A0A699J9I7"/>
<evidence type="ECO:0000313" key="1">
    <source>
        <dbReference type="EMBL" id="GFA20301.1"/>
    </source>
</evidence>
<dbReference type="EMBL" id="BKCJ010384988">
    <property type="protein sequence ID" value="GFA20301.1"/>
    <property type="molecule type" value="Genomic_DNA"/>
</dbReference>